<reference evidence="1 2" key="1">
    <citation type="submission" date="2019-02" db="EMBL/GenBank/DDBJ databases">
        <title>Genome sequencing of the rare red list fungi Antrodiella citrinella (Flaviporus citrinellus).</title>
        <authorList>
            <person name="Buettner E."/>
            <person name="Kellner H."/>
        </authorList>
    </citation>
    <scope>NUCLEOTIDE SEQUENCE [LARGE SCALE GENOMIC DNA]</scope>
    <source>
        <strain evidence="1 2">DSM 108506</strain>
    </source>
</reference>
<name>A0A4V3XI20_9APHY</name>
<comment type="caution">
    <text evidence="1">The sequence shown here is derived from an EMBL/GenBank/DDBJ whole genome shotgun (WGS) entry which is preliminary data.</text>
</comment>
<organism evidence="1 2">
    <name type="scientific">Antrodiella citrinella</name>
    <dbReference type="NCBI Taxonomy" id="2447956"/>
    <lineage>
        <taxon>Eukaryota</taxon>
        <taxon>Fungi</taxon>
        <taxon>Dikarya</taxon>
        <taxon>Basidiomycota</taxon>
        <taxon>Agaricomycotina</taxon>
        <taxon>Agaricomycetes</taxon>
        <taxon>Polyporales</taxon>
        <taxon>Steccherinaceae</taxon>
        <taxon>Antrodiella</taxon>
    </lineage>
</organism>
<gene>
    <name evidence="1" type="ORF">EUX98_g6662</name>
</gene>
<proteinExistence type="predicted"/>
<accession>A0A4V3XI20</accession>
<dbReference type="AlphaFoldDB" id="A0A4V3XI20"/>
<dbReference type="Proteomes" id="UP000308730">
    <property type="component" value="Unassembled WGS sequence"/>
</dbReference>
<keyword evidence="2" id="KW-1185">Reference proteome</keyword>
<dbReference type="OrthoDB" id="2802942at2759"/>
<evidence type="ECO:0000313" key="2">
    <source>
        <dbReference type="Proteomes" id="UP000308730"/>
    </source>
</evidence>
<evidence type="ECO:0000313" key="1">
    <source>
        <dbReference type="EMBL" id="THH27523.1"/>
    </source>
</evidence>
<protein>
    <submittedName>
        <fullName evidence="1">Uncharacterized protein</fullName>
    </submittedName>
</protein>
<dbReference type="EMBL" id="SGPM01000245">
    <property type="protein sequence ID" value="THH27523.1"/>
    <property type="molecule type" value="Genomic_DNA"/>
</dbReference>
<sequence length="96" mass="10989">MRRNIFKWYGRNSEALLVARSSRCVKCCDAATFGRNHEDVLDEDYRKAGKIDAPNFAATFDLIESVLLPIISERLLSKDTAIRAERYKLNVYGEMA</sequence>